<evidence type="ECO:0000313" key="6">
    <source>
        <dbReference type="EMBL" id="MFC3127387.1"/>
    </source>
</evidence>
<keyword evidence="2" id="KW-0560">Oxidoreductase</keyword>
<evidence type="ECO:0000313" key="7">
    <source>
        <dbReference type="Proteomes" id="UP001595593"/>
    </source>
</evidence>
<organism evidence="6 7">
    <name type="scientific">Teichococcus globiformis</name>
    <dbReference type="NCBI Taxonomy" id="2307229"/>
    <lineage>
        <taxon>Bacteria</taxon>
        <taxon>Pseudomonadati</taxon>
        <taxon>Pseudomonadota</taxon>
        <taxon>Alphaproteobacteria</taxon>
        <taxon>Acetobacterales</taxon>
        <taxon>Roseomonadaceae</taxon>
        <taxon>Roseomonas</taxon>
    </lineage>
</organism>
<dbReference type="InterPro" id="IPR002347">
    <property type="entry name" value="SDR_fam"/>
</dbReference>
<dbReference type="InterPro" id="IPR057326">
    <property type="entry name" value="KR_dom"/>
</dbReference>
<dbReference type="RefSeq" id="WP_379599394.1">
    <property type="nucleotide sequence ID" value="NZ_JBHRTN010000026.1"/>
</dbReference>
<dbReference type="PRINTS" id="PR00081">
    <property type="entry name" value="GDHRDH"/>
</dbReference>
<dbReference type="SUPFAM" id="SSF51735">
    <property type="entry name" value="NAD(P)-binding Rossmann-fold domains"/>
    <property type="match status" value="1"/>
</dbReference>
<comment type="caution">
    <text evidence="6">The sequence shown here is derived from an EMBL/GenBank/DDBJ whole genome shotgun (WGS) entry which is preliminary data.</text>
</comment>
<accession>A0ABV7G8N2</accession>
<proteinExistence type="inferred from homology"/>
<name>A0ABV7G8N2_9PROT</name>
<gene>
    <name evidence="6" type="ORF">ACFOD4_20175</name>
</gene>
<keyword evidence="4" id="KW-0812">Transmembrane</keyword>
<dbReference type="PANTHER" id="PTHR44196:SF1">
    <property type="entry name" value="DEHYDROGENASE_REDUCTASE SDR FAMILY MEMBER 7B"/>
    <property type="match status" value="1"/>
</dbReference>
<evidence type="ECO:0000256" key="1">
    <source>
        <dbReference type="ARBA" id="ARBA00006484"/>
    </source>
</evidence>
<sequence>MKQSKVAVVTGGSMGIGRATALALAQEGWAVAVLARGEKALSSTEAELKAAGVAALAIEADVADADALEAAAARVETELGPIGAWVNNAMATVISPAMEVTPDEYRRVTEVTYLGQVFGTQAALRRMGPRNRGVIIQVSSTLAIRAAPLQAAYCGAKAALHGFTDSLRSELIHTGSAVKLVTVYLPAVNTPQFLRTRNHTGKAQIAPDPVFDPRLCARAILSAINRPVRDVWVGRSTMQMAVGQALAPAVGDRIAASMWEGQLDQNRAPAEPEGNLFQPINNDPGIDGPFGDRVKAVRHEAVTSRLRDSLAIGVAALGLLGALTLMAAPVLAGKALGLARDRR</sequence>
<dbReference type="InterPro" id="IPR036291">
    <property type="entry name" value="NAD(P)-bd_dom_sf"/>
</dbReference>
<dbReference type="Pfam" id="PF00106">
    <property type="entry name" value="adh_short"/>
    <property type="match status" value="1"/>
</dbReference>
<comment type="similarity">
    <text evidence="1 3">Belongs to the short-chain dehydrogenases/reductases (SDR) family.</text>
</comment>
<dbReference type="InterPro" id="IPR020904">
    <property type="entry name" value="Sc_DH/Rdtase_CS"/>
</dbReference>
<feature type="transmembrane region" description="Helical" evidence="4">
    <location>
        <begin position="310"/>
        <end position="333"/>
    </location>
</feature>
<keyword evidence="4" id="KW-0472">Membrane</keyword>
<dbReference type="SMART" id="SM00822">
    <property type="entry name" value="PKS_KR"/>
    <property type="match status" value="1"/>
</dbReference>
<dbReference type="PRINTS" id="PR00080">
    <property type="entry name" value="SDRFAMILY"/>
</dbReference>
<dbReference type="EMBL" id="JBHRTN010000026">
    <property type="protein sequence ID" value="MFC3127387.1"/>
    <property type="molecule type" value="Genomic_DNA"/>
</dbReference>
<dbReference type="NCBIfam" id="NF005495">
    <property type="entry name" value="PRK07109.1"/>
    <property type="match status" value="1"/>
</dbReference>
<evidence type="ECO:0000256" key="3">
    <source>
        <dbReference type="RuleBase" id="RU000363"/>
    </source>
</evidence>
<evidence type="ECO:0000256" key="2">
    <source>
        <dbReference type="ARBA" id="ARBA00023002"/>
    </source>
</evidence>
<keyword evidence="7" id="KW-1185">Reference proteome</keyword>
<reference evidence="7" key="1">
    <citation type="journal article" date="2019" name="Int. J. Syst. Evol. Microbiol.">
        <title>The Global Catalogue of Microorganisms (GCM) 10K type strain sequencing project: providing services to taxonomists for standard genome sequencing and annotation.</title>
        <authorList>
            <consortium name="The Broad Institute Genomics Platform"/>
            <consortium name="The Broad Institute Genome Sequencing Center for Infectious Disease"/>
            <person name="Wu L."/>
            <person name="Ma J."/>
        </authorList>
    </citation>
    <scope>NUCLEOTIDE SEQUENCE [LARGE SCALE GENOMIC DNA]</scope>
    <source>
        <strain evidence="7">KCTC 52094</strain>
    </source>
</reference>
<evidence type="ECO:0000256" key="4">
    <source>
        <dbReference type="SAM" id="Phobius"/>
    </source>
</evidence>
<dbReference type="PROSITE" id="PS00061">
    <property type="entry name" value="ADH_SHORT"/>
    <property type="match status" value="1"/>
</dbReference>
<feature type="domain" description="Ketoreductase" evidence="5">
    <location>
        <begin position="5"/>
        <end position="184"/>
    </location>
</feature>
<dbReference type="PANTHER" id="PTHR44196">
    <property type="entry name" value="DEHYDROGENASE/REDUCTASE SDR FAMILY MEMBER 7B"/>
    <property type="match status" value="1"/>
</dbReference>
<protein>
    <submittedName>
        <fullName evidence="6">SDR family oxidoreductase</fullName>
    </submittedName>
</protein>
<dbReference type="Proteomes" id="UP001595593">
    <property type="component" value="Unassembled WGS sequence"/>
</dbReference>
<evidence type="ECO:0000259" key="5">
    <source>
        <dbReference type="SMART" id="SM00822"/>
    </source>
</evidence>
<dbReference type="Gene3D" id="3.40.50.720">
    <property type="entry name" value="NAD(P)-binding Rossmann-like Domain"/>
    <property type="match status" value="1"/>
</dbReference>
<keyword evidence="4" id="KW-1133">Transmembrane helix</keyword>